<keyword evidence="1" id="KW-0472">Membrane</keyword>
<sequence length="533" mass="60890">MKRRFQRKDFFIIFMIVSGFFMFVAMGNGYWRENAPYKISSVDIKATLDRNGFLSVSETSLYELSRNNRTASKRLHLSYPAVLESFNVQVDQTTGVVREVSSSPGGFDVRIFVNEDVESFTASTNYRLSGVVENGSDVSVLSYRFWEPNSDAMTRNISLSLELPEQIARTITTESIFLKPYKEAKITIEGNRVLLSMKSVLSSASAEIMVVFPRSIGNSMSTAINTTISRSSIEKENETSMFQQAFLSGLIGFQIAVPIFVLFFTFILFGIEPQIKTEIGHRIDSAPGYLLNAIVKNPFQEVDRDGFLATILELHNSGQIKLQGRTILTSVKNNTMPTQQQWAIQAIKSLGSDGKDEVEIPDQEHKGEGIEAFNRHYGFWQKHAMKVVRSGRFYEHLGSTVMSVFSIFFLITWSLILKYLFANWQVYLTFPDETLVLSIVLYADWCLGWFLLMIPKSIFGRWTPSGRLFYMEWKNAEKEILAKQEFSDEDLEKLVALGHLQTLLADRKRLSERQLELLRTLQRLELLLTKPKE</sequence>
<dbReference type="AlphaFoldDB" id="A0A7Z7LER5"/>
<feature type="transmembrane region" description="Helical" evidence="1">
    <location>
        <begin position="12"/>
        <end position="31"/>
    </location>
</feature>
<dbReference type="Proteomes" id="UP000250796">
    <property type="component" value="Chromosome MESINF"/>
</dbReference>
<keyword evidence="1" id="KW-1133">Transmembrane helix</keyword>
<evidence type="ECO:0000313" key="4">
    <source>
        <dbReference type="EMBL" id="SSC12506.1"/>
    </source>
</evidence>
<accession>A0A7Z7LER5</accession>
<dbReference type="Pfam" id="PF20990">
    <property type="entry name" value="DUF2207_C"/>
    <property type="match status" value="1"/>
</dbReference>
<feature type="domain" description="DUF2207" evidence="2">
    <location>
        <begin position="38"/>
        <end position="180"/>
    </location>
</feature>
<dbReference type="EMBL" id="LS974202">
    <property type="protein sequence ID" value="SSC12506.1"/>
    <property type="molecule type" value="Genomic_DNA"/>
</dbReference>
<evidence type="ECO:0000259" key="2">
    <source>
        <dbReference type="Pfam" id="PF09972"/>
    </source>
</evidence>
<keyword evidence="5" id="KW-1185">Reference proteome</keyword>
<dbReference type="KEGG" id="minf:MESINF_1057"/>
<evidence type="ECO:0000256" key="1">
    <source>
        <dbReference type="SAM" id="Phobius"/>
    </source>
</evidence>
<evidence type="ECO:0000313" key="5">
    <source>
        <dbReference type="Proteomes" id="UP000250796"/>
    </source>
</evidence>
<feature type="transmembrane region" description="Helical" evidence="1">
    <location>
        <begin position="393"/>
        <end position="415"/>
    </location>
</feature>
<dbReference type="Pfam" id="PF09972">
    <property type="entry name" value="DUF2207"/>
    <property type="match status" value="1"/>
</dbReference>
<dbReference type="InterPro" id="IPR018702">
    <property type="entry name" value="DUF2207"/>
</dbReference>
<gene>
    <name evidence="4" type="ORF">MESINF_1057</name>
</gene>
<keyword evidence="1" id="KW-0812">Transmembrane</keyword>
<proteinExistence type="predicted"/>
<evidence type="ECO:0000259" key="3">
    <source>
        <dbReference type="Pfam" id="PF20990"/>
    </source>
</evidence>
<organism evidence="4 5">
    <name type="scientific">Mesotoga infera</name>
    <dbReference type="NCBI Taxonomy" id="1236046"/>
    <lineage>
        <taxon>Bacteria</taxon>
        <taxon>Thermotogati</taxon>
        <taxon>Thermotogota</taxon>
        <taxon>Thermotogae</taxon>
        <taxon>Kosmotogales</taxon>
        <taxon>Kosmotogaceae</taxon>
        <taxon>Mesotoga</taxon>
    </lineage>
</organism>
<protein>
    <submittedName>
        <fullName evidence="4">Predicted membrane protein</fullName>
    </submittedName>
</protein>
<feature type="domain" description="Predicted membrane protein YciQ-like C-terminal" evidence="3">
    <location>
        <begin position="290"/>
        <end position="475"/>
    </location>
</feature>
<reference evidence="4 5" key="1">
    <citation type="submission" date="2017-01" db="EMBL/GenBank/DDBJ databases">
        <authorList>
            <person name="Erauso G."/>
        </authorList>
    </citation>
    <scope>NUCLEOTIDE SEQUENCE [LARGE SCALE GENOMIC DNA]</scope>
    <source>
        <strain evidence="4">MESINF1</strain>
    </source>
</reference>
<dbReference type="RefSeq" id="WP_169698820.1">
    <property type="nucleotide sequence ID" value="NZ_LS974202.1"/>
</dbReference>
<feature type="transmembrane region" description="Helical" evidence="1">
    <location>
        <begin position="435"/>
        <end position="454"/>
    </location>
</feature>
<feature type="transmembrane region" description="Helical" evidence="1">
    <location>
        <begin position="245"/>
        <end position="269"/>
    </location>
</feature>
<name>A0A7Z7LER5_9BACT</name>
<dbReference type="InterPro" id="IPR048389">
    <property type="entry name" value="YciQ-like_C"/>
</dbReference>